<feature type="coiled-coil region" evidence="1">
    <location>
        <begin position="49"/>
        <end position="305"/>
    </location>
</feature>
<feature type="compositionally biased region" description="Polar residues" evidence="2">
    <location>
        <begin position="1"/>
        <end position="13"/>
    </location>
</feature>
<dbReference type="PANTHER" id="PTHR23159">
    <property type="entry name" value="CENTROSOMAL PROTEIN 2"/>
    <property type="match status" value="1"/>
</dbReference>
<keyword evidence="1" id="KW-0175">Coiled coil</keyword>
<dbReference type="EMBL" id="DS114887">
    <property type="protein sequence ID" value="EAX85601.1"/>
    <property type="molecule type" value="Genomic_DNA"/>
</dbReference>
<keyword evidence="4" id="KW-1185">Reference proteome</keyword>
<dbReference type="PANTHER" id="PTHR23159:SF31">
    <property type="entry name" value="CENTROSOME-ASSOCIATED PROTEIN CEP250 ISOFORM X1"/>
    <property type="match status" value="1"/>
</dbReference>
<dbReference type="InParanoid" id="A2GB68"/>
<reference evidence="3" key="2">
    <citation type="journal article" date="2007" name="Science">
        <title>Draft genome sequence of the sexually transmitted pathogen Trichomonas vaginalis.</title>
        <authorList>
            <person name="Carlton J.M."/>
            <person name="Hirt R.P."/>
            <person name="Silva J.C."/>
            <person name="Delcher A.L."/>
            <person name="Schatz M."/>
            <person name="Zhao Q."/>
            <person name="Wortman J.R."/>
            <person name="Bidwell S.L."/>
            <person name="Alsmark U.C.M."/>
            <person name="Besteiro S."/>
            <person name="Sicheritz-Ponten T."/>
            <person name="Noel C.J."/>
            <person name="Dacks J.B."/>
            <person name="Foster P.G."/>
            <person name="Simillion C."/>
            <person name="Van de Peer Y."/>
            <person name="Miranda-Saavedra D."/>
            <person name="Barton G.J."/>
            <person name="Westrop G.D."/>
            <person name="Mueller S."/>
            <person name="Dessi D."/>
            <person name="Fiori P.L."/>
            <person name="Ren Q."/>
            <person name="Paulsen I."/>
            <person name="Zhang H."/>
            <person name="Bastida-Corcuera F.D."/>
            <person name="Simoes-Barbosa A."/>
            <person name="Brown M.T."/>
            <person name="Hayes R.D."/>
            <person name="Mukherjee M."/>
            <person name="Okumura C.Y."/>
            <person name="Schneider R."/>
            <person name="Smith A.J."/>
            <person name="Vanacova S."/>
            <person name="Villalvazo M."/>
            <person name="Haas B.J."/>
            <person name="Pertea M."/>
            <person name="Feldblyum T.V."/>
            <person name="Utterback T.R."/>
            <person name="Shu C.L."/>
            <person name="Osoegawa K."/>
            <person name="de Jong P.J."/>
            <person name="Hrdy I."/>
            <person name="Horvathova L."/>
            <person name="Zubacova Z."/>
            <person name="Dolezal P."/>
            <person name="Malik S.B."/>
            <person name="Logsdon J.M. Jr."/>
            <person name="Henze K."/>
            <person name="Gupta A."/>
            <person name="Wang C.C."/>
            <person name="Dunne R.L."/>
            <person name="Upcroft J.A."/>
            <person name="Upcroft P."/>
            <person name="White O."/>
            <person name="Salzberg S.L."/>
            <person name="Tang P."/>
            <person name="Chiu C.-H."/>
            <person name="Lee Y.-S."/>
            <person name="Embley T.M."/>
            <person name="Coombs G.H."/>
            <person name="Mottram J.C."/>
            <person name="Tachezy J."/>
            <person name="Fraser-Liggett C.M."/>
            <person name="Johnson P.J."/>
        </authorList>
    </citation>
    <scope>NUCLEOTIDE SEQUENCE [LARGE SCALE GENOMIC DNA]</scope>
    <source>
        <strain evidence="3">G3</strain>
    </source>
</reference>
<dbReference type="OrthoDB" id="425925at2759"/>
<proteinExistence type="predicted"/>
<dbReference type="Proteomes" id="UP000001542">
    <property type="component" value="Unassembled WGS sequence"/>
</dbReference>
<organism evidence="3 4">
    <name type="scientific">Trichomonas vaginalis (strain ATCC PRA-98 / G3)</name>
    <dbReference type="NCBI Taxonomy" id="412133"/>
    <lineage>
        <taxon>Eukaryota</taxon>
        <taxon>Metamonada</taxon>
        <taxon>Parabasalia</taxon>
        <taxon>Trichomonadida</taxon>
        <taxon>Trichomonadidae</taxon>
        <taxon>Trichomonas</taxon>
    </lineage>
</organism>
<dbReference type="SMR" id="A2GB68"/>
<accession>A2GB68</accession>
<feature type="coiled-coil region" evidence="1">
    <location>
        <begin position="337"/>
        <end position="374"/>
    </location>
</feature>
<sequence>MSVSSGSRTSLTYESKKGDSTQSNTNSGSDDSVDKDDLIDEMQIKFGELLDANQKLGNTKRQVEALKQQLSSQQDSFERERKSLNNEIQRLKDELAHQKNLATTMQNEISGYRQKIDEKDDAYRKLKEEFSVNEANSRTDFNNLLEKQKRDFQALLDKKDNDLKELHKQMVELRAENVTNNDSMLKKHIELEKLTLNKGKLETQLRRLENEKNEADERAASLRQLIHKMKDEKQSLSDKISLNEQQIEKYKSEVHAQQTVIESQKDDIEELQEKMAKVQEILPHITDFNQLVDELSDRVELAEKLPKELKLTKKQLRKAIKELGLSQSETERFGEQISSLKEDSSMLQNTIEDLNTKNEQLINQIQLLRNAQKNTKVIESANREFSHRINAINSALKGISNTPSLRTIIIATVISKRWSKINKLPKVYENDYRNWWWICGNDPQVHKINEPFAIIKDLQNSKSKLLKKIEHLVLIIKDAEKLQNMRENQLAEKDHLILIAKAKEEELNDQINNLTTQMQQTIDHSEFSKLSEKYASVKNSLKEVTAALEQSKDEIMQLKHENVMLKQKQTEFSDIKSNKERNEQALKSKLSEAEDEITLLRQALSSKNREIASLEYKTGKISAKYINMPNNNSEQPTNDAHQQTEISYCSSSMTNVKKPLQERLLAMSRLIN</sequence>
<protein>
    <submittedName>
        <fullName evidence="3">Uncharacterized protein</fullName>
    </submittedName>
</protein>
<dbReference type="AlphaFoldDB" id="A2GB68"/>
<gene>
    <name evidence="3" type="ORF">TVAG_505040</name>
</gene>
<evidence type="ECO:0000313" key="3">
    <source>
        <dbReference type="EMBL" id="EAX85601.1"/>
    </source>
</evidence>
<evidence type="ECO:0000256" key="1">
    <source>
        <dbReference type="SAM" id="Coils"/>
    </source>
</evidence>
<dbReference type="VEuPathDB" id="TrichDB:TVAG_505040"/>
<feature type="coiled-coil region" evidence="1">
    <location>
        <begin position="497"/>
        <end position="610"/>
    </location>
</feature>
<reference evidence="3" key="1">
    <citation type="submission" date="2006-10" db="EMBL/GenBank/DDBJ databases">
        <authorList>
            <person name="Amadeo P."/>
            <person name="Zhao Q."/>
            <person name="Wortman J."/>
            <person name="Fraser-Liggett C."/>
            <person name="Carlton J."/>
        </authorList>
    </citation>
    <scope>NUCLEOTIDE SEQUENCE</scope>
    <source>
        <strain evidence="3">G3</strain>
    </source>
</reference>
<dbReference type="STRING" id="5722.A2GB68"/>
<evidence type="ECO:0000313" key="4">
    <source>
        <dbReference type="Proteomes" id="UP000001542"/>
    </source>
</evidence>
<feature type="region of interest" description="Disordered" evidence="2">
    <location>
        <begin position="1"/>
        <end position="36"/>
    </location>
</feature>
<dbReference type="VEuPathDB" id="TrichDB:TVAGG3_0419160"/>
<dbReference type="KEGG" id="tva:4743242"/>
<evidence type="ECO:0000256" key="2">
    <source>
        <dbReference type="SAM" id="MobiDB-lite"/>
    </source>
</evidence>
<dbReference type="RefSeq" id="XP_001298531.1">
    <property type="nucleotide sequence ID" value="XM_001298530.1"/>
</dbReference>
<name>A2GB68_TRIV3</name>